<feature type="region of interest" description="Disordered" evidence="5">
    <location>
        <begin position="1"/>
        <end position="34"/>
    </location>
</feature>
<reference evidence="8" key="1">
    <citation type="journal article" date="2019" name="Int. J. Syst. Evol. Microbiol.">
        <title>The Global Catalogue of Microorganisms (GCM) 10K type strain sequencing project: providing services to taxonomists for standard genome sequencing and annotation.</title>
        <authorList>
            <consortium name="The Broad Institute Genomics Platform"/>
            <consortium name="The Broad Institute Genome Sequencing Center for Infectious Disease"/>
            <person name="Wu L."/>
            <person name="Ma J."/>
        </authorList>
    </citation>
    <scope>NUCLEOTIDE SEQUENCE [LARGE SCALE GENOMIC DNA]</scope>
    <source>
        <strain evidence="8">KCTC 52094</strain>
    </source>
</reference>
<dbReference type="PROSITE" id="PS00397">
    <property type="entry name" value="RECOMBINASES_1"/>
    <property type="match status" value="1"/>
</dbReference>
<feature type="compositionally biased region" description="Basic and acidic residues" evidence="5">
    <location>
        <begin position="18"/>
        <end position="34"/>
    </location>
</feature>
<protein>
    <submittedName>
        <fullName evidence="7">Recombinase family protein</fullName>
    </submittedName>
</protein>
<evidence type="ECO:0000256" key="4">
    <source>
        <dbReference type="PROSITE-ProRule" id="PRU10137"/>
    </source>
</evidence>
<evidence type="ECO:0000256" key="3">
    <source>
        <dbReference type="ARBA" id="ARBA00023172"/>
    </source>
</evidence>
<dbReference type="PROSITE" id="PS51736">
    <property type="entry name" value="RECOMBINASES_3"/>
    <property type="match status" value="1"/>
</dbReference>
<dbReference type="Gene3D" id="3.40.50.1390">
    <property type="entry name" value="Resolvase, N-terminal catalytic domain"/>
    <property type="match status" value="1"/>
</dbReference>
<dbReference type="SUPFAM" id="SSF53041">
    <property type="entry name" value="Resolvase-like"/>
    <property type="match status" value="1"/>
</dbReference>
<organism evidence="7 8">
    <name type="scientific">Teichococcus globiformis</name>
    <dbReference type="NCBI Taxonomy" id="2307229"/>
    <lineage>
        <taxon>Bacteria</taxon>
        <taxon>Pseudomonadati</taxon>
        <taxon>Pseudomonadota</taxon>
        <taxon>Alphaproteobacteria</taxon>
        <taxon>Acetobacterales</taxon>
        <taxon>Roseomonadaceae</taxon>
        <taxon>Roseomonas</taxon>
    </lineage>
</organism>
<evidence type="ECO:0000313" key="7">
    <source>
        <dbReference type="EMBL" id="MFC3127202.1"/>
    </source>
</evidence>
<evidence type="ECO:0000256" key="2">
    <source>
        <dbReference type="ARBA" id="ARBA00023125"/>
    </source>
</evidence>
<evidence type="ECO:0000313" key="8">
    <source>
        <dbReference type="Proteomes" id="UP001595593"/>
    </source>
</evidence>
<evidence type="ECO:0000256" key="5">
    <source>
        <dbReference type="SAM" id="MobiDB-lite"/>
    </source>
</evidence>
<dbReference type="InterPro" id="IPR006118">
    <property type="entry name" value="Recombinase_CS"/>
</dbReference>
<sequence length="34" mass="3777">MALVGYARVSTEKQATARQRDELHAADCRTVAEE</sequence>
<accession>A0ABV7G3B1</accession>
<comment type="caution">
    <text evidence="7">The sequence shown here is derived from an EMBL/GenBank/DDBJ whole genome shotgun (WGS) entry which is preliminary data.</text>
</comment>
<proteinExistence type="predicted"/>
<dbReference type="InterPro" id="IPR036162">
    <property type="entry name" value="Resolvase-like_N_sf"/>
</dbReference>
<keyword evidence="8" id="KW-1185">Reference proteome</keyword>
<dbReference type="Pfam" id="PF00239">
    <property type="entry name" value="Resolvase"/>
    <property type="match status" value="1"/>
</dbReference>
<feature type="active site" description="O-(5'-phospho-DNA)-serine intermediate" evidence="4">
    <location>
        <position position="10"/>
    </location>
</feature>
<keyword evidence="3" id="KW-0233">DNA recombination</keyword>
<feature type="domain" description="Resolvase/invertase-type recombinase catalytic" evidence="6">
    <location>
        <begin position="2"/>
        <end position="34"/>
    </location>
</feature>
<dbReference type="Proteomes" id="UP001595593">
    <property type="component" value="Unassembled WGS sequence"/>
</dbReference>
<dbReference type="RefSeq" id="WP_379599050.1">
    <property type="nucleotide sequence ID" value="NZ_JBHRTN010000020.1"/>
</dbReference>
<dbReference type="InterPro" id="IPR006119">
    <property type="entry name" value="Resolv_N"/>
</dbReference>
<gene>
    <name evidence="7" type="ORF">ACFOD4_19210</name>
</gene>
<keyword evidence="1" id="KW-0229">DNA integration</keyword>
<keyword evidence="2" id="KW-0238">DNA-binding</keyword>
<dbReference type="EMBL" id="JBHRTN010000020">
    <property type="protein sequence ID" value="MFC3127202.1"/>
    <property type="molecule type" value="Genomic_DNA"/>
</dbReference>
<name>A0ABV7G3B1_9PROT</name>
<evidence type="ECO:0000259" key="6">
    <source>
        <dbReference type="PROSITE" id="PS51736"/>
    </source>
</evidence>
<evidence type="ECO:0000256" key="1">
    <source>
        <dbReference type="ARBA" id="ARBA00022908"/>
    </source>
</evidence>